<dbReference type="SUPFAM" id="SSF109797">
    <property type="entry name" value="Bacteriocin immunity protein-like"/>
    <property type="match status" value="1"/>
</dbReference>
<protein>
    <submittedName>
        <fullName evidence="2">Uncharacterized protein</fullName>
    </submittedName>
</protein>
<dbReference type="InterPro" id="IPR023130">
    <property type="entry name" value="Ta0600-like_sf"/>
</dbReference>
<dbReference type="AlphaFoldDB" id="A0A7X6S345"/>
<evidence type="ECO:0000313" key="2">
    <source>
        <dbReference type="EMBL" id="NKZ23582.1"/>
    </source>
</evidence>
<accession>A0A7X6S345</accession>
<dbReference type="GO" id="GO:0030153">
    <property type="term" value="P:bacteriocin immunity"/>
    <property type="evidence" value="ECO:0007669"/>
    <property type="project" value="UniProtKB-KW"/>
</dbReference>
<evidence type="ECO:0000313" key="3">
    <source>
        <dbReference type="Proteomes" id="UP000549765"/>
    </source>
</evidence>
<proteinExistence type="predicted"/>
<gene>
    <name evidence="2" type="ORF">HF964_02010</name>
</gene>
<organism evidence="2 3">
    <name type="scientific">Periweissella fabalis</name>
    <dbReference type="NCBI Taxonomy" id="1070421"/>
    <lineage>
        <taxon>Bacteria</taxon>
        <taxon>Bacillati</taxon>
        <taxon>Bacillota</taxon>
        <taxon>Bacilli</taxon>
        <taxon>Lactobacillales</taxon>
        <taxon>Lactobacillaceae</taxon>
        <taxon>Periweissella</taxon>
    </lineage>
</organism>
<keyword evidence="1" id="KW-0079">Bacteriocin immunity</keyword>
<name>A0A7X6S345_9LACO</name>
<dbReference type="RefSeq" id="WP_168721367.1">
    <property type="nucleotide sequence ID" value="NZ_JAAXPN010000001.1"/>
</dbReference>
<dbReference type="Proteomes" id="UP000549765">
    <property type="component" value="Unassembled WGS sequence"/>
</dbReference>
<keyword evidence="3" id="KW-1185">Reference proteome</keyword>
<dbReference type="Gene3D" id="1.20.1440.50">
    <property type="entry name" value="Ta0600-like"/>
    <property type="match status" value="1"/>
</dbReference>
<evidence type="ECO:0000256" key="1">
    <source>
        <dbReference type="ARBA" id="ARBA00023025"/>
    </source>
</evidence>
<comment type="caution">
    <text evidence="2">The sequence shown here is derived from an EMBL/GenBank/DDBJ whole genome shotgun (WGS) entry which is preliminary data.</text>
</comment>
<sequence>MKTYQYTHLLPILKHAIQDNDIKAITNIYQNIEQLQQAILANENGQTAHQIEKLRKVIVLYILQNHNSYPDSLQPLINALRQLEHPDM</sequence>
<reference evidence="2 3" key="1">
    <citation type="submission" date="2020-04" db="EMBL/GenBank/DDBJ databases">
        <title>MicrobeNet Type strains.</title>
        <authorList>
            <person name="Nicholson A.C."/>
        </authorList>
    </citation>
    <scope>NUCLEOTIDE SEQUENCE [LARGE SCALE GENOMIC DNA]</scope>
    <source>
        <strain evidence="2 3">CCUG 61472</strain>
    </source>
</reference>
<dbReference type="EMBL" id="JAAXPN010000001">
    <property type="protein sequence ID" value="NKZ23582.1"/>
    <property type="molecule type" value="Genomic_DNA"/>
</dbReference>